<proteinExistence type="predicted"/>
<dbReference type="GO" id="GO:0006313">
    <property type="term" value="P:DNA transposition"/>
    <property type="evidence" value="ECO:0007669"/>
    <property type="project" value="InterPro"/>
</dbReference>
<evidence type="ECO:0000313" key="4">
    <source>
        <dbReference type="Proteomes" id="UP001203136"/>
    </source>
</evidence>
<protein>
    <submittedName>
        <fullName evidence="3">IS3 family transposase</fullName>
    </submittedName>
</protein>
<evidence type="ECO:0000256" key="1">
    <source>
        <dbReference type="ARBA" id="ARBA00002286"/>
    </source>
</evidence>
<dbReference type="EMBL" id="JAINVB010000001">
    <property type="protein sequence ID" value="MCK0085099.1"/>
    <property type="molecule type" value="Genomic_DNA"/>
</dbReference>
<dbReference type="InterPro" id="IPR036397">
    <property type="entry name" value="RNaseH_sf"/>
</dbReference>
<dbReference type="PANTHER" id="PTHR46889">
    <property type="entry name" value="TRANSPOSASE INSF FOR INSERTION SEQUENCE IS3B-RELATED"/>
    <property type="match status" value="1"/>
</dbReference>
<dbReference type="InterPro" id="IPR001584">
    <property type="entry name" value="Integrase_cat-core"/>
</dbReference>
<dbReference type="InterPro" id="IPR012337">
    <property type="entry name" value="RNaseH-like_sf"/>
</dbReference>
<dbReference type="GO" id="GO:0004803">
    <property type="term" value="F:transposase activity"/>
    <property type="evidence" value="ECO:0007669"/>
    <property type="project" value="InterPro"/>
</dbReference>
<dbReference type="InterPro" id="IPR002514">
    <property type="entry name" value="Transposase_8"/>
</dbReference>
<dbReference type="InterPro" id="IPR009057">
    <property type="entry name" value="Homeodomain-like_sf"/>
</dbReference>
<dbReference type="InterPro" id="IPR025948">
    <property type="entry name" value="HTH-like_dom"/>
</dbReference>
<dbReference type="Pfam" id="PF01527">
    <property type="entry name" value="HTH_Tnp_1"/>
    <property type="match status" value="1"/>
</dbReference>
<dbReference type="PROSITE" id="PS50994">
    <property type="entry name" value="INTEGRASE"/>
    <property type="match status" value="1"/>
</dbReference>
<dbReference type="Gene3D" id="1.10.10.60">
    <property type="entry name" value="Homeodomain-like"/>
    <property type="match status" value="1"/>
</dbReference>
<dbReference type="PANTHER" id="PTHR46889:SF4">
    <property type="entry name" value="TRANSPOSASE INSO FOR INSERTION SEQUENCE ELEMENT IS911B-RELATED"/>
    <property type="match status" value="1"/>
</dbReference>
<dbReference type="GO" id="GO:0003677">
    <property type="term" value="F:DNA binding"/>
    <property type="evidence" value="ECO:0007669"/>
    <property type="project" value="InterPro"/>
</dbReference>
<evidence type="ECO:0000259" key="2">
    <source>
        <dbReference type="PROSITE" id="PS50994"/>
    </source>
</evidence>
<organism evidence="3 4">
    <name type="scientific">Clostridium symbiosum</name>
    <name type="common">Bacteroides symbiosus</name>
    <dbReference type="NCBI Taxonomy" id="1512"/>
    <lineage>
        <taxon>Bacteria</taxon>
        <taxon>Bacillati</taxon>
        <taxon>Bacillota</taxon>
        <taxon>Clostridia</taxon>
        <taxon>Lachnospirales</taxon>
        <taxon>Lachnospiraceae</taxon>
        <taxon>Otoolea</taxon>
    </lineage>
</organism>
<dbReference type="NCBIfam" id="NF033516">
    <property type="entry name" value="transpos_IS3"/>
    <property type="match status" value="1"/>
</dbReference>
<dbReference type="Pfam" id="PF13276">
    <property type="entry name" value="HTH_21"/>
    <property type="match status" value="1"/>
</dbReference>
<gene>
    <name evidence="3" type="ORF">K5I21_04245</name>
</gene>
<name>A0AAW5EXS2_CLOSY</name>
<sequence length="381" mass="45040">MPQNYTPEFKKKIVRLHEEEGRTYKSITAEYGVSKASISKWCELFREECQLSQESKEEYDYMKEMLKLRKENEELHKENPFPKKSSGILCKGNRLEAYRFVDKYHTEFGIRWLLRRFCICPNAYYNYRKHRKADYYTHKAKVLKAIDIIYHDHKGVDGYRSMRVYLEQKGYCYSLPTLHKYMNSELGLKSIVRRKNPGYMHGKPHKVFENKLKQDFHADSINQKWCTDFTYLFLKNGDIRYNCSIIDLYDRSVVASITDRRITSGLAILTLQKALDSQPAIKGELILHSDQGSQYTSKAFIDYCESVHVTQSMSKAGYPYDNAPMERYFNTLKNECTNLYEFKTEEALYRTVEEFAYVTYNHVRPHSFNGYRPPCQARTAA</sequence>
<dbReference type="Gene3D" id="3.30.420.10">
    <property type="entry name" value="Ribonuclease H-like superfamily/Ribonuclease H"/>
    <property type="match status" value="1"/>
</dbReference>
<dbReference type="GO" id="GO:0015074">
    <property type="term" value="P:DNA integration"/>
    <property type="evidence" value="ECO:0007669"/>
    <property type="project" value="InterPro"/>
</dbReference>
<dbReference type="Pfam" id="PF00665">
    <property type="entry name" value="rve"/>
    <property type="match status" value="1"/>
</dbReference>
<dbReference type="SUPFAM" id="SSF53098">
    <property type="entry name" value="Ribonuclease H-like"/>
    <property type="match status" value="1"/>
</dbReference>
<dbReference type="RefSeq" id="WP_172754419.1">
    <property type="nucleotide sequence ID" value="NZ_JADMOJ010000169.1"/>
</dbReference>
<accession>A0AAW5EXS2</accession>
<feature type="domain" description="Integrase catalytic" evidence="2">
    <location>
        <begin position="200"/>
        <end position="381"/>
    </location>
</feature>
<dbReference type="InterPro" id="IPR048020">
    <property type="entry name" value="Transpos_IS3"/>
</dbReference>
<comment type="function">
    <text evidence="1">Involved in the transposition of the insertion sequence.</text>
</comment>
<comment type="caution">
    <text evidence="3">The sequence shown here is derived from an EMBL/GenBank/DDBJ whole genome shotgun (WGS) entry which is preliminary data.</text>
</comment>
<evidence type="ECO:0000313" key="3">
    <source>
        <dbReference type="EMBL" id="MCK0085099.1"/>
    </source>
</evidence>
<dbReference type="Proteomes" id="UP001203136">
    <property type="component" value="Unassembled WGS sequence"/>
</dbReference>
<reference evidence="3" key="1">
    <citation type="journal article" date="2022" name="Cell Host Microbe">
        <title>Colonization of the live biotherapeutic product VE303 and modulation of the microbiota and metabolites in healthy volunteers.</title>
        <authorList>
            <person name="Dsouza M."/>
            <person name="Menon R."/>
            <person name="Crossette E."/>
            <person name="Bhattarai S.K."/>
            <person name="Schneider J."/>
            <person name="Kim Y.G."/>
            <person name="Reddy S."/>
            <person name="Caballero S."/>
            <person name="Felix C."/>
            <person name="Cornacchione L."/>
            <person name="Hendrickson J."/>
            <person name="Watson A.R."/>
            <person name="Minot S.S."/>
            <person name="Greenfield N."/>
            <person name="Schopf L."/>
            <person name="Szabady R."/>
            <person name="Patarroyo J."/>
            <person name="Smith W."/>
            <person name="Harrison P."/>
            <person name="Kuijper E.J."/>
            <person name="Kelly C.P."/>
            <person name="Olle B."/>
            <person name="Bobilev D."/>
            <person name="Silber J.L."/>
            <person name="Bucci V."/>
            <person name="Roberts B."/>
            <person name="Faith J."/>
            <person name="Norman J.M."/>
        </authorList>
    </citation>
    <scope>NUCLEOTIDE SEQUENCE</scope>
    <source>
        <strain evidence="3">VE303-04</strain>
    </source>
</reference>
<dbReference type="SUPFAM" id="SSF46689">
    <property type="entry name" value="Homeodomain-like"/>
    <property type="match status" value="1"/>
</dbReference>
<dbReference type="AlphaFoldDB" id="A0AAW5EXS2"/>
<dbReference type="InterPro" id="IPR050900">
    <property type="entry name" value="Transposase_IS3/IS150/IS904"/>
</dbReference>